<dbReference type="EMBL" id="HE573026">
    <property type="protein sequence ID" value="CCC51722.1"/>
    <property type="molecule type" value="Genomic_DNA"/>
</dbReference>
<dbReference type="Gene3D" id="1.20.58.1880">
    <property type="match status" value="1"/>
</dbReference>
<evidence type="ECO:0000259" key="2">
    <source>
        <dbReference type="SMART" id="SM00717"/>
    </source>
</evidence>
<organism evidence="3">
    <name type="scientific">Trypanosoma vivax (strain Y486)</name>
    <dbReference type="NCBI Taxonomy" id="1055687"/>
    <lineage>
        <taxon>Eukaryota</taxon>
        <taxon>Discoba</taxon>
        <taxon>Euglenozoa</taxon>
        <taxon>Kinetoplastea</taxon>
        <taxon>Metakinetoplastina</taxon>
        <taxon>Trypanosomatida</taxon>
        <taxon>Trypanosomatidae</taxon>
        <taxon>Trypanosoma</taxon>
        <taxon>Duttonella</taxon>
    </lineage>
</organism>
<dbReference type="InterPro" id="IPR039467">
    <property type="entry name" value="TFIIIB_B''_Myb"/>
</dbReference>
<dbReference type="InterPro" id="IPR009057">
    <property type="entry name" value="Homeodomain-like_sf"/>
</dbReference>
<dbReference type="InterPro" id="IPR001005">
    <property type="entry name" value="SANT/Myb"/>
</dbReference>
<feature type="region of interest" description="Disordered" evidence="1">
    <location>
        <begin position="279"/>
        <end position="301"/>
    </location>
</feature>
<dbReference type="CDD" id="cd00167">
    <property type="entry name" value="SANT"/>
    <property type="match status" value="1"/>
</dbReference>
<evidence type="ECO:0000256" key="1">
    <source>
        <dbReference type="SAM" id="MobiDB-lite"/>
    </source>
</evidence>
<feature type="domain" description="Myb-like" evidence="2">
    <location>
        <begin position="112"/>
        <end position="160"/>
    </location>
</feature>
<dbReference type="AlphaFoldDB" id="G0U765"/>
<accession>G0U765</accession>
<reference evidence="3" key="1">
    <citation type="journal article" date="2012" name="Proc. Natl. Acad. Sci. U.S.A.">
        <title>Antigenic diversity is generated by distinct evolutionary mechanisms in African trypanosome species.</title>
        <authorList>
            <person name="Jackson A.P."/>
            <person name="Berry A."/>
            <person name="Aslett M."/>
            <person name="Allison H.C."/>
            <person name="Burton P."/>
            <person name="Vavrova-Anderson J."/>
            <person name="Brown R."/>
            <person name="Browne H."/>
            <person name="Corton N."/>
            <person name="Hauser H."/>
            <person name="Gamble J."/>
            <person name="Gilderthorp R."/>
            <person name="Marcello L."/>
            <person name="McQuillan J."/>
            <person name="Otto T.D."/>
            <person name="Quail M.A."/>
            <person name="Sanders M.J."/>
            <person name="van Tonder A."/>
            <person name="Ginger M.L."/>
            <person name="Field M.C."/>
            <person name="Barry J.D."/>
            <person name="Hertz-Fowler C."/>
            <person name="Berriman M."/>
        </authorList>
    </citation>
    <scope>NUCLEOTIDE SEQUENCE</scope>
    <source>
        <strain evidence="3">Y486</strain>
    </source>
</reference>
<dbReference type="SUPFAM" id="SSF46689">
    <property type="entry name" value="Homeodomain-like"/>
    <property type="match status" value="1"/>
</dbReference>
<feature type="compositionally biased region" description="Basic and acidic residues" evidence="1">
    <location>
        <begin position="80"/>
        <end position="92"/>
    </location>
</feature>
<proteinExistence type="predicted"/>
<sequence>MEQEEFEFPPSVAEQNVLSGIDIGALPLHTLSSTPVEQLPPTTLPSEQQRPIGQVVMRNRRLIHPPVGRRTRQSTGQEPSVKENSVKLEEKGVGTSETPSSQRNLHAGHKRARFDWSEEDIVDFYRYLSQYGTDFNAIAVLYPEKTREDVKRLYHRELRKRRADVCAALLSHEEIDLATFRARLKIREEQKVQVRKLGLEEEEMLLQLEEGTLRPSVLVKDEPEAPTSSANDFSFDFELKEEKEQEHVKRHETETAQVFAQEIKEADRIDSVCTELARGASDGGLRGIDPSSTEQLGLALD</sequence>
<evidence type="ECO:0000313" key="3">
    <source>
        <dbReference type="EMBL" id="CCC51722.1"/>
    </source>
</evidence>
<dbReference type="VEuPathDB" id="TriTrypDB:TvY486_1007680"/>
<dbReference type="SMART" id="SM00717">
    <property type="entry name" value="SANT"/>
    <property type="match status" value="1"/>
</dbReference>
<feature type="region of interest" description="Disordered" evidence="1">
    <location>
        <begin position="60"/>
        <end position="108"/>
    </location>
</feature>
<name>G0U765_TRYVY</name>
<gene>
    <name evidence="3" type="ORF">TVY486_1007680</name>
</gene>
<feature type="compositionally biased region" description="Polar residues" evidence="1">
    <location>
        <begin position="95"/>
        <end position="104"/>
    </location>
</feature>
<protein>
    <recommendedName>
        <fullName evidence="2">Myb-like domain-containing protein</fullName>
    </recommendedName>
</protein>
<dbReference type="Pfam" id="PF15963">
    <property type="entry name" value="Myb_DNA-bind_7"/>
    <property type="match status" value="1"/>
</dbReference>
<dbReference type="OMA" id="MTARTQH"/>
<feature type="compositionally biased region" description="Basic residues" evidence="1">
    <location>
        <begin position="60"/>
        <end position="72"/>
    </location>
</feature>